<evidence type="ECO:0000256" key="3">
    <source>
        <dbReference type="ARBA" id="ARBA00022692"/>
    </source>
</evidence>
<dbReference type="PANTHER" id="PTHR43461:SF1">
    <property type="entry name" value="TRANSMEMBRANE PROTEIN 256"/>
    <property type="match status" value="1"/>
</dbReference>
<dbReference type="Pfam" id="PF04241">
    <property type="entry name" value="DUF423"/>
    <property type="match status" value="1"/>
</dbReference>
<evidence type="ECO:0000256" key="5">
    <source>
        <dbReference type="ARBA" id="ARBA00023136"/>
    </source>
</evidence>
<comment type="subcellular location">
    <subcellularLocation>
        <location evidence="1">Membrane</location>
        <topology evidence="1">Multi-pass membrane protein</topology>
    </subcellularLocation>
</comment>
<feature type="transmembrane region" description="Helical" evidence="6">
    <location>
        <begin position="20"/>
        <end position="38"/>
    </location>
</feature>
<dbReference type="Proteomes" id="UP001139646">
    <property type="component" value="Unassembled WGS sequence"/>
</dbReference>
<name>A0ABS9X3J7_9GAMM</name>
<accession>A0ABS9X3J7</accession>
<evidence type="ECO:0000256" key="2">
    <source>
        <dbReference type="ARBA" id="ARBA00009694"/>
    </source>
</evidence>
<dbReference type="PANTHER" id="PTHR43461">
    <property type="entry name" value="TRANSMEMBRANE PROTEIN 256"/>
    <property type="match status" value="1"/>
</dbReference>
<evidence type="ECO:0000256" key="1">
    <source>
        <dbReference type="ARBA" id="ARBA00004141"/>
    </source>
</evidence>
<keyword evidence="8" id="KW-1185">Reference proteome</keyword>
<evidence type="ECO:0000313" key="7">
    <source>
        <dbReference type="EMBL" id="MCI2284051.1"/>
    </source>
</evidence>
<comment type="similarity">
    <text evidence="2">Belongs to the UPF0382 family.</text>
</comment>
<keyword evidence="5 6" id="KW-0472">Membrane</keyword>
<feature type="transmembrane region" description="Helical" evidence="6">
    <location>
        <begin position="114"/>
        <end position="135"/>
    </location>
</feature>
<dbReference type="InterPro" id="IPR006696">
    <property type="entry name" value="DUF423"/>
</dbReference>
<organism evidence="7 8">
    <name type="scientific">Colwellia maritima</name>
    <dbReference type="NCBI Taxonomy" id="2912588"/>
    <lineage>
        <taxon>Bacteria</taxon>
        <taxon>Pseudomonadati</taxon>
        <taxon>Pseudomonadota</taxon>
        <taxon>Gammaproteobacteria</taxon>
        <taxon>Alteromonadales</taxon>
        <taxon>Colwelliaceae</taxon>
        <taxon>Colwellia</taxon>
    </lineage>
</organism>
<keyword evidence="3 6" id="KW-0812">Transmembrane</keyword>
<proteinExistence type="inferred from homology"/>
<protein>
    <submittedName>
        <fullName evidence="7">DUF423 domain-containing protein</fullName>
    </submittedName>
</protein>
<feature type="transmembrane region" description="Helical" evidence="6">
    <location>
        <begin position="87"/>
        <end position="108"/>
    </location>
</feature>
<keyword evidence="4 6" id="KW-1133">Transmembrane helix</keyword>
<evidence type="ECO:0000256" key="6">
    <source>
        <dbReference type="SAM" id="Phobius"/>
    </source>
</evidence>
<comment type="caution">
    <text evidence="7">The sequence shown here is derived from an EMBL/GenBank/DDBJ whole genome shotgun (WGS) entry which is preliminary data.</text>
</comment>
<evidence type="ECO:0000256" key="4">
    <source>
        <dbReference type="ARBA" id="ARBA00022989"/>
    </source>
</evidence>
<dbReference type="RefSeq" id="WP_242286493.1">
    <property type="nucleotide sequence ID" value="NZ_JAKKSL010000002.1"/>
</dbReference>
<dbReference type="EMBL" id="JAKKSL010000002">
    <property type="protein sequence ID" value="MCI2284051.1"/>
    <property type="molecule type" value="Genomic_DNA"/>
</dbReference>
<evidence type="ECO:0000313" key="8">
    <source>
        <dbReference type="Proteomes" id="UP001139646"/>
    </source>
</evidence>
<reference evidence="7" key="1">
    <citation type="submission" date="2022-01" db="EMBL/GenBank/DDBJ databases">
        <title>Colwellia maritima, isolated from seawater.</title>
        <authorList>
            <person name="Kristyanto S."/>
            <person name="Jung J."/>
            <person name="Jeon C.O."/>
        </authorList>
    </citation>
    <scope>NUCLEOTIDE SEQUENCE</scope>
    <source>
        <strain evidence="7">MSW7</strain>
    </source>
</reference>
<gene>
    <name evidence="7" type="ORF">L3081_12420</name>
</gene>
<sequence>MQQPISDKTQTLQRNGIIKYLMIFVGVSGCFSVLFGAWLAHAGLSLPVNVQTTLKTALQYQLLHTIVLLIVLVWTTTRLSANNSCKLLLAACIAFAIGILFFSVSIYIKTFFSIAIIGKLTPIGGISLAVAWLLLSIEGKRNL</sequence>
<feature type="transmembrane region" description="Helical" evidence="6">
    <location>
        <begin position="58"/>
        <end position="75"/>
    </location>
</feature>